<evidence type="ECO:0000256" key="1">
    <source>
        <dbReference type="SAM" id="Phobius"/>
    </source>
</evidence>
<name>A0AA46C8G8_9XANT</name>
<dbReference type="Proteomes" id="UP000254168">
    <property type="component" value="Unassembled WGS sequence"/>
</dbReference>
<keyword evidence="1" id="KW-0472">Membrane</keyword>
<dbReference type="EMBL" id="UIHB01000002">
    <property type="protein sequence ID" value="SUZ28401.1"/>
    <property type="molecule type" value="Genomic_DNA"/>
</dbReference>
<evidence type="ECO:0000313" key="3">
    <source>
        <dbReference type="Proteomes" id="UP000254168"/>
    </source>
</evidence>
<evidence type="ECO:0000313" key="2">
    <source>
        <dbReference type="EMBL" id="SUZ28401.1"/>
    </source>
</evidence>
<proteinExistence type="predicted"/>
<keyword evidence="1" id="KW-0812">Transmembrane</keyword>
<sequence length="58" mass="6371">MPTADVVPLEVPIPIRSFMVDQNALSVRRIPLAMTIRIATAMGCLSVLINHRDALSVR</sequence>
<protein>
    <submittedName>
        <fullName evidence="2">Uncharacterized protein</fullName>
    </submittedName>
</protein>
<keyword evidence="3" id="KW-1185">Reference proteome</keyword>
<keyword evidence="1" id="KW-1133">Transmembrane helix</keyword>
<gene>
    <name evidence="2" type="ORF">CPBF424_22170</name>
</gene>
<comment type="caution">
    <text evidence="2">The sequence shown here is derived from an EMBL/GenBank/DDBJ whole genome shotgun (WGS) entry which is preliminary data.</text>
</comment>
<reference evidence="2 3" key="1">
    <citation type="submission" date="2018-06" db="EMBL/GenBank/DDBJ databases">
        <authorList>
            <person name="Pothier F. J."/>
        </authorList>
    </citation>
    <scope>NUCLEOTIDE SEQUENCE [LARGE SCALE GENOMIC DNA]</scope>
    <source>
        <strain evidence="2 3">CPBF 424</strain>
    </source>
</reference>
<dbReference type="AlphaFoldDB" id="A0AA46C8G8"/>
<organism evidence="2 3">
    <name type="scientific">Xanthomonas euroxanthea</name>
    <dbReference type="NCBI Taxonomy" id="2259622"/>
    <lineage>
        <taxon>Bacteria</taxon>
        <taxon>Pseudomonadati</taxon>
        <taxon>Pseudomonadota</taxon>
        <taxon>Gammaproteobacteria</taxon>
        <taxon>Lysobacterales</taxon>
        <taxon>Lysobacteraceae</taxon>
        <taxon>Xanthomonas</taxon>
    </lineage>
</organism>
<feature type="transmembrane region" description="Helical" evidence="1">
    <location>
        <begin position="30"/>
        <end position="49"/>
    </location>
</feature>
<accession>A0AA46C8G8</accession>